<comment type="caution">
    <text evidence="5">The sequence shown here is derived from an EMBL/GenBank/DDBJ whole genome shotgun (WGS) entry which is preliminary data.</text>
</comment>
<evidence type="ECO:0000259" key="3">
    <source>
        <dbReference type="Pfam" id="PF13086"/>
    </source>
</evidence>
<dbReference type="InterPro" id="IPR027417">
    <property type="entry name" value="P-loop_NTPase"/>
</dbReference>
<reference evidence="5" key="1">
    <citation type="submission" date="2020-10" db="EMBL/GenBank/DDBJ databases">
        <authorList>
            <person name="Gilroy R."/>
        </authorList>
    </citation>
    <scope>NUCLEOTIDE SEQUENCE</scope>
    <source>
        <strain evidence="5">ChiSjej5B23-6657</strain>
    </source>
</reference>
<dbReference type="SUPFAM" id="SSF52540">
    <property type="entry name" value="P-loop containing nucleoside triphosphate hydrolases"/>
    <property type="match status" value="1"/>
</dbReference>
<proteinExistence type="predicted"/>
<dbReference type="Pfam" id="PF10881">
    <property type="entry name" value="DUF2726"/>
    <property type="match status" value="1"/>
</dbReference>
<dbReference type="InterPro" id="IPR041677">
    <property type="entry name" value="DNA2/NAM7_AAA_11"/>
</dbReference>
<dbReference type="CDD" id="cd17934">
    <property type="entry name" value="DEXXQc_Upf1-like"/>
    <property type="match status" value="1"/>
</dbReference>
<dbReference type="AlphaFoldDB" id="A0A9D1JBY9"/>
<dbReference type="PANTHER" id="PTHR10887:SF495">
    <property type="entry name" value="HELICASE SENATAXIN ISOFORM X1-RELATED"/>
    <property type="match status" value="1"/>
</dbReference>
<sequence length="1008" mass="117209">MDTVFHDIFRAVHEGKWLSIAYRNQEGEVTRYWIGIRDLDTSRRTLSVEGFHLVRYTVMSFDAIYLDSILSSQVIEGSYYPVPQKLVTDIRDNPHKYQSVFSNTANLKILSYLEMCSRMDTVPYYTDYALVRYLDRERLGSDGYVLNQEQFQTIVQNFQYQTKERQRPEGGLHLRRLAMNVVSIHTPRGLYPLAYRHLNLDVKRRMLVPDEDLTICTEFTLEGVKQNVRRFLDGDEYELLADFEENQEEIKDCITGRGGQVDDMPYLIGLGMDVPLDLHREYASIMKLYQEQQAPVPIRAFFGDLLERPRRRGAYPIALINHNINLDQLLAIHNAMKYPIAYIQGPPGTGKTNTIINTIVTAFFNERTVLFASYNNHPINGVCEKLSRMRYRDQVIPFPMLRLGNQDKVREALKTMERLYQSVRDVKVYESTLDRNRDDRKHRARKLSELLRRYEERLELRERRETLETLAKYEEANSASLEMLAFQTDLTGRQKRQIERRLERLGEVSEEEALSLLDDDLEELKKYLYYTSARYIKKLDSPQNRDLLEIIQMEDEKKRMEAFGEYLKKKENVAKLQKIFPVIATTCISAHRLGEPEPMFDMVIMDEASQCNTAVSLVPILRGENLMLVGDPQQLSPVILLDEAVNEKLKKRYGVSDAYDYRKNSVYKTFLACDAVSDEILLHNHYRCNRRIIEFNNRKFYSSKLNICSESQEKRPLVYVDVENDGAGQRNTAPEEVRAILDYVKRHPDQSIGIITPFVNQKNLINEELETAGVKEVTCGTVHAFQGDEKDVILFSTALTDQTREGTYGWLKNNKELINVATSRAKDRLIVFSSGKNLERLHREGEEDDLYELVSYVRSNGATEVTPRQADSRALGVKPFSTATEEAFLQNLTHALESIWLTQNRYHVYREVPISQVFADNTGYNDLFYTGRFDFVVYMRQGEAELPVLAIELDGKEHLEDAVVMARDRKKEAVCAAHHLQMIRVENSYARRYNYMKDILISYFSRTH</sequence>
<dbReference type="Gene3D" id="3.40.50.300">
    <property type="entry name" value="P-loop containing nucleotide triphosphate hydrolases"/>
    <property type="match status" value="2"/>
</dbReference>
<organism evidence="5 6">
    <name type="scientific">Candidatus Pullilachnospira gallistercoris</name>
    <dbReference type="NCBI Taxonomy" id="2840911"/>
    <lineage>
        <taxon>Bacteria</taxon>
        <taxon>Bacillati</taxon>
        <taxon>Bacillota</taxon>
        <taxon>Clostridia</taxon>
        <taxon>Lachnospirales</taxon>
        <taxon>Lachnospiraceae</taxon>
        <taxon>Lachnospiraceae incertae sedis</taxon>
        <taxon>Candidatus Pullilachnospira</taxon>
    </lineage>
</organism>
<protein>
    <submittedName>
        <fullName evidence="5">DUF2726 domain-containing protein</fullName>
    </submittedName>
</protein>
<dbReference type="CDD" id="cd18808">
    <property type="entry name" value="SF1_C_Upf1"/>
    <property type="match status" value="1"/>
</dbReference>
<evidence type="ECO:0000259" key="2">
    <source>
        <dbReference type="Pfam" id="PF10881"/>
    </source>
</evidence>
<feature type="domain" description="DUF2726" evidence="2">
    <location>
        <begin position="882"/>
        <end position="994"/>
    </location>
</feature>
<reference evidence="5" key="2">
    <citation type="journal article" date="2021" name="PeerJ">
        <title>Extensive microbial diversity within the chicken gut microbiome revealed by metagenomics and culture.</title>
        <authorList>
            <person name="Gilroy R."/>
            <person name="Ravi A."/>
            <person name="Getino M."/>
            <person name="Pursley I."/>
            <person name="Horton D.L."/>
            <person name="Alikhan N.F."/>
            <person name="Baker D."/>
            <person name="Gharbi K."/>
            <person name="Hall N."/>
            <person name="Watson M."/>
            <person name="Adriaenssens E.M."/>
            <person name="Foster-Nyarko E."/>
            <person name="Jarju S."/>
            <person name="Secka A."/>
            <person name="Antonio M."/>
            <person name="Oren A."/>
            <person name="Chaudhuri R.R."/>
            <person name="La Ragione R."/>
            <person name="Hildebrand F."/>
            <person name="Pallen M.J."/>
        </authorList>
    </citation>
    <scope>NUCLEOTIDE SEQUENCE</scope>
    <source>
        <strain evidence="5">ChiSjej5B23-6657</strain>
    </source>
</reference>
<dbReference type="GO" id="GO:0004386">
    <property type="term" value="F:helicase activity"/>
    <property type="evidence" value="ECO:0007669"/>
    <property type="project" value="InterPro"/>
</dbReference>
<dbReference type="EMBL" id="DVHM01000164">
    <property type="protein sequence ID" value="HIR71539.1"/>
    <property type="molecule type" value="Genomic_DNA"/>
</dbReference>
<feature type="domain" description="DNA2/NAM7 helicase-like C-terminal" evidence="4">
    <location>
        <begin position="674"/>
        <end position="834"/>
    </location>
</feature>
<dbReference type="InterPro" id="IPR041679">
    <property type="entry name" value="DNA2/NAM7-like_C"/>
</dbReference>
<evidence type="ECO:0000313" key="6">
    <source>
        <dbReference type="Proteomes" id="UP000823912"/>
    </source>
</evidence>
<feature type="domain" description="DNA2/NAM7 helicase helicase" evidence="3">
    <location>
        <begin position="324"/>
        <end position="640"/>
    </location>
</feature>
<feature type="coiled-coil region" evidence="1">
    <location>
        <begin position="437"/>
        <end position="464"/>
    </location>
</feature>
<dbReference type="InterPro" id="IPR024402">
    <property type="entry name" value="DUF2726"/>
</dbReference>
<keyword evidence="1" id="KW-0175">Coiled coil</keyword>
<evidence type="ECO:0000256" key="1">
    <source>
        <dbReference type="SAM" id="Coils"/>
    </source>
</evidence>
<dbReference type="Pfam" id="PF13086">
    <property type="entry name" value="AAA_11"/>
    <property type="match status" value="1"/>
</dbReference>
<dbReference type="Proteomes" id="UP000823912">
    <property type="component" value="Unassembled WGS sequence"/>
</dbReference>
<evidence type="ECO:0000259" key="4">
    <source>
        <dbReference type="Pfam" id="PF13087"/>
    </source>
</evidence>
<gene>
    <name evidence="5" type="ORF">IAA55_09695</name>
</gene>
<name>A0A9D1JBY9_9FIRM</name>
<evidence type="ECO:0000313" key="5">
    <source>
        <dbReference type="EMBL" id="HIR71539.1"/>
    </source>
</evidence>
<dbReference type="InterPro" id="IPR047187">
    <property type="entry name" value="SF1_C_Upf1"/>
</dbReference>
<dbReference type="Pfam" id="PF13087">
    <property type="entry name" value="AAA_12"/>
    <property type="match status" value="1"/>
</dbReference>
<accession>A0A9D1JBY9</accession>
<dbReference type="PANTHER" id="PTHR10887">
    <property type="entry name" value="DNA2/NAM7 HELICASE FAMILY"/>
    <property type="match status" value="1"/>
</dbReference>
<dbReference type="InterPro" id="IPR045055">
    <property type="entry name" value="DNA2/NAM7-like"/>
</dbReference>